<name>A0A2T0U4S0_9SPHI</name>
<keyword evidence="5" id="KW-1185">Reference proteome</keyword>
<dbReference type="RefSeq" id="WP_106293236.1">
    <property type="nucleotide sequence ID" value="NZ_PVTH01000005.1"/>
</dbReference>
<dbReference type="Pfam" id="PF00583">
    <property type="entry name" value="Acetyltransf_1"/>
    <property type="match status" value="1"/>
</dbReference>
<gene>
    <name evidence="4" type="ORF">B0I27_105308</name>
</gene>
<evidence type="ECO:0000256" key="1">
    <source>
        <dbReference type="ARBA" id="ARBA00022679"/>
    </source>
</evidence>
<dbReference type="PROSITE" id="PS51186">
    <property type="entry name" value="GNAT"/>
    <property type="match status" value="1"/>
</dbReference>
<protein>
    <submittedName>
        <fullName evidence="4">Acetyltransferase (GNAT) family protein</fullName>
    </submittedName>
</protein>
<dbReference type="Gene3D" id="3.40.630.30">
    <property type="match status" value="1"/>
</dbReference>
<keyword evidence="1 4" id="KW-0808">Transferase</keyword>
<accession>A0A2T0U4S0</accession>
<dbReference type="Proteomes" id="UP000238034">
    <property type="component" value="Unassembled WGS sequence"/>
</dbReference>
<evidence type="ECO:0000259" key="3">
    <source>
        <dbReference type="PROSITE" id="PS51186"/>
    </source>
</evidence>
<evidence type="ECO:0000256" key="2">
    <source>
        <dbReference type="ARBA" id="ARBA00023315"/>
    </source>
</evidence>
<dbReference type="GO" id="GO:0016747">
    <property type="term" value="F:acyltransferase activity, transferring groups other than amino-acyl groups"/>
    <property type="evidence" value="ECO:0007669"/>
    <property type="project" value="InterPro"/>
</dbReference>
<dbReference type="CDD" id="cd04301">
    <property type="entry name" value="NAT_SF"/>
    <property type="match status" value="1"/>
</dbReference>
<dbReference type="SUPFAM" id="SSF55729">
    <property type="entry name" value="Acyl-CoA N-acyltransferases (Nat)"/>
    <property type="match status" value="1"/>
</dbReference>
<dbReference type="PANTHER" id="PTHR43877">
    <property type="entry name" value="AMINOALKYLPHOSPHONATE N-ACETYLTRANSFERASE-RELATED-RELATED"/>
    <property type="match status" value="1"/>
</dbReference>
<sequence>MNKDTQATFRIRKADATDSPAIANLMILAMAEVVTRFTGAADPYSELPFLEHFIGSAENQYSYQNTLVLEDASGVCGSLTAYDGAKLQELRQPILDYLNARGLATADIESETDAGEFYIDTIGVSPEKQGYGIGTRLLKAGIRTGVALGHRRIGLLVSPDKPRAKEFYERMGFKEAGIRQFLGMDYYHMVYETDKGAEKQQTD</sequence>
<dbReference type="OrthoDB" id="5319888at2"/>
<feature type="domain" description="N-acetyltransferase" evidence="3">
    <location>
        <begin position="9"/>
        <end position="198"/>
    </location>
</feature>
<dbReference type="InterPro" id="IPR000182">
    <property type="entry name" value="GNAT_dom"/>
</dbReference>
<evidence type="ECO:0000313" key="4">
    <source>
        <dbReference type="EMBL" id="PRY52838.1"/>
    </source>
</evidence>
<comment type="caution">
    <text evidence="4">The sequence shown here is derived from an EMBL/GenBank/DDBJ whole genome shotgun (WGS) entry which is preliminary data.</text>
</comment>
<reference evidence="4 5" key="1">
    <citation type="submission" date="2018-03" db="EMBL/GenBank/DDBJ databases">
        <title>Genomic Encyclopedia of Type Strains, Phase III (KMG-III): the genomes of soil and plant-associated and newly described type strains.</title>
        <authorList>
            <person name="Whitman W."/>
        </authorList>
    </citation>
    <scope>NUCLEOTIDE SEQUENCE [LARGE SCALE GENOMIC DNA]</scope>
    <source>
        <strain evidence="4 5">CGMCC 1.9313</strain>
    </source>
</reference>
<dbReference type="InterPro" id="IPR050832">
    <property type="entry name" value="Bact_Acetyltransf"/>
</dbReference>
<dbReference type="EMBL" id="PVTH01000005">
    <property type="protein sequence ID" value="PRY52838.1"/>
    <property type="molecule type" value="Genomic_DNA"/>
</dbReference>
<dbReference type="InterPro" id="IPR016181">
    <property type="entry name" value="Acyl_CoA_acyltransferase"/>
</dbReference>
<dbReference type="AlphaFoldDB" id="A0A2T0U4S0"/>
<evidence type="ECO:0000313" key="5">
    <source>
        <dbReference type="Proteomes" id="UP000238034"/>
    </source>
</evidence>
<proteinExistence type="predicted"/>
<organism evidence="4 5">
    <name type="scientific">Arcticibacter pallidicorallinus</name>
    <dbReference type="NCBI Taxonomy" id="1259464"/>
    <lineage>
        <taxon>Bacteria</taxon>
        <taxon>Pseudomonadati</taxon>
        <taxon>Bacteroidota</taxon>
        <taxon>Sphingobacteriia</taxon>
        <taxon>Sphingobacteriales</taxon>
        <taxon>Sphingobacteriaceae</taxon>
        <taxon>Arcticibacter</taxon>
    </lineage>
</organism>
<keyword evidence="2" id="KW-0012">Acyltransferase</keyword>